<dbReference type="InterPro" id="IPR036265">
    <property type="entry name" value="HIT-like_sf"/>
</dbReference>
<dbReference type="PRINTS" id="PR00332">
    <property type="entry name" value="HISTRIAD"/>
</dbReference>
<evidence type="ECO:0000256" key="3">
    <source>
        <dbReference type="PROSITE-ProRule" id="PRU00464"/>
    </source>
</evidence>
<feature type="domain" description="HIT" evidence="4">
    <location>
        <begin position="7"/>
        <end position="112"/>
    </location>
</feature>
<feature type="short sequence motif" description="Histidine triad motif" evidence="2 3">
    <location>
        <begin position="96"/>
        <end position="100"/>
    </location>
</feature>
<evidence type="ECO:0000313" key="6">
    <source>
        <dbReference type="Proteomes" id="UP000178577"/>
    </source>
</evidence>
<protein>
    <recommendedName>
        <fullName evidence="4">HIT domain-containing protein</fullName>
    </recommendedName>
</protein>
<dbReference type="Gene3D" id="3.30.428.10">
    <property type="entry name" value="HIT-like"/>
    <property type="match status" value="1"/>
</dbReference>
<dbReference type="PROSITE" id="PS51084">
    <property type="entry name" value="HIT_2"/>
    <property type="match status" value="1"/>
</dbReference>
<dbReference type="GO" id="GO:0003824">
    <property type="term" value="F:catalytic activity"/>
    <property type="evidence" value="ECO:0007669"/>
    <property type="project" value="InterPro"/>
</dbReference>
<evidence type="ECO:0000256" key="1">
    <source>
        <dbReference type="PIRSR" id="PIRSR601310-1"/>
    </source>
</evidence>
<evidence type="ECO:0000259" key="4">
    <source>
        <dbReference type="PROSITE" id="PS51084"/>
    </source>
</evidence>
<evidence type="ECO:0000313" key="5">
    <source>
        <dbReference type="EMBL" id="OGD88802.1"/>
    </source>
</evidence>
<dbReference type="InterPro" id="IPR011146">
    <property type="entry name" value="HIT-like"/>
</dbReference>
<organism evidence="5 6">
    <name type="scientific">Candidatus Curtissbacteria bacterium RIFCSPHIGHO2_01_FULL_40_12</name>
    <dbReference type="NCBI Taxonomy" id="1797710"/>
    <lineage>
        <taxon>Bacteria</taxon>
        <taxon>Candidatus Curtissiibacteriota</taxon>
    </lineage>
</organism>
<proteinExistence type="predicted"/>
<reference evidence="5 6" key="1">
    <citation type="journal article" date="2016" name="Nat. Commun.">
        <title>Thousands of microbial genomes shed light on interconnected biogeochemical processes in an aquifer system.</title>
        <authorList>
            <person name="Anantharaman K."/>
            <person name="Brown C.T."/>
            <person name="Hug L.A."/>
            <person name="Sharon I."/>
            <person name="Castelle C.J."/>
            <person name="Probst A.J."/>
            <person name="Thomas B.C."/>
            <person name="Singh A."/>
            <person name="Wilkins M.J."/>
            <person name="Karaoz U."/>
            <person name="Brodie E.L."/>
            <person name="Williams K.H."/>
            <person name="Hubbard S.S."/>
            <person name="Banfield J.F."/>
        </authorList>
    </citation>
    <scope>NUCLEOTIDE SEQUENCE [LARGE SCALE GENOMIC DNA]</scope>
</reference>
<name>A0A1F5GA86_9BACT</name>
<dbReference type="EMBL" id="MFAY01000027">
    <property type="protein sequence ID" value="OGD88802.1"/>
    <property type="molecule type" value="Genomic_DNA"/>
</dbReference>
<gene>
    <name evidence="5" type="ORF">A2693_04870</name>
</gene>
<evidence type="ECO:0000256" key="2">
    <source>
        <dbReference type="PIRSR" id="PIRSR601310-3"/>
    </source>
</evidence>
<dbReference type="Proteomes" id="UP000178577">
    <property type="component" value="Unassembled WGS sequence"/>
</dbReference>
<dbReference type="PANTHER" id="PTHR23089">
    <property type="entry name" value="HISTIDINE TRIAD HIT PROTEIN"/>
    <property type="match status" value="1"/>
</dbReference>
<dbReference type="Pfam" id="PF11969">
    <property type="entry name" value="DcpS_C"/>
    <property type="match status" value="1"/>
</dbReference>
<comment type="caution">
    <text evidence="5">The sequence shown here is derived from an EMBL/GenBank/DDBJ whole genome shotgun (WGS) entry which is preliminary data.</text>
</comment>
<dbReference type="InterPro" id="IPR001310">
    <property type="entry name" value="Histidine_triad_HIT"/>
</dbReference>
<dbReference type="AlphaFoldDB" id="A0A1F5GA86"/>
<sequence length="112" mass="12533">MTSKDCLFCSIIKGELATQKVLETENVLAIYDVNPVAKIHILIIPKKHIESVMTVSDVHANDLVDLFEVAQKIVEDRKLDAFRLAFNGGKYAHVAHLHMHLLAGGKVEWSKL</sequence>
<accession>A0A1F5GA86</accession>
<dbReference type="SUPFAM" id="SSF54197">
    <property type="entry name" value="HIT-like"/>
    <property type="match status" value="1"/>
</dbReference>
<feature type="active site" description="Tele-AMP-histidine intermediate" evidence="1">
    <location>
        <position position="98"/>
    </location>
</feature>